<dbReference type="EMBL" id="JAINDJ010000003">
    <property type="protein sequence ID" value="KAG9452685.1"/>
    <property type="molecule type" value="Genomic_DNA"/>
</dbReference>
<keyword evidence="7 10" id="KW-1133">Transmembrane helix</keyword>
<dbReference type="FunFam" id="2.60.120.430:FF:000005">
    <property type="entry name" value="Putative receptor-like protein kinase"/>
    <property type="match status" value="1"/>
</dbReference>
<dbReference type="AlphaFoldDB" id="A0AAV7EUW0"/>
<keyword evidence="14" id="KW-1185">Reference proteome</keyword>
<comment type="caution">
    <text evidence="13">The sequence shown here is derived from an EMBL/GenBank/DDBJ whole genome shotgun (WGS) entry which is preliminary data.</text>
</comment>
<feature type="domain" description="Malectin-like" evidence="12">
    <location>
        <begin position="38"/>
        <end position="397"/>
    </location>
</feature>
<dbReference type="PANTHER" id="PTHR34590:SF6">
    <property type="entry name" value="RECEPTOR-LIKE KINASE"/>
    <property type="match status" value="1"/>
</dbReference>
<dbReference type="GO" id="GO:0005524">
    <property type="term" value="F:ATP binding"/>
    <property type="evidence" value="ECO:0007669"/>
    <property type="project" value="UniProtKB-KW"/>
</dbReference>
<evidence type="ECO:0000256" key="9">
    <source>
        <dbReference type="ARBA" id="ARBA00023180"/>
    </source>
</evidence>
<keyword evidence="2" id="KW-0808">Transferase</keyword>
<feature type="chain" id="PRO_5043484981" description="Malectin-like domain-containing protein" evidence="11">
    <location>
        <begin position="30"/>
        <end position="485"/>
    </location>
</feature>
<evidence type="ECO:0000256" key="2">
    <source>
        <dbReference type="ARBA" id="ARBA00022679"/>
    </source>
</evidence>
<evidence type="ECO:0000313" key="14">
    <source>
        <dbReference type="Proteomes" id="UP000825729"/>
    </source>
</evidence>
<dbReference type="GO" id="GO:0004714">
    <property type="term" value="F:transmembrane receptor protein tyrosine kinase activity"/>
    <property type="evidence" value="ECO:0007669"/>
    <property type="project" value="InterPro"/>
</dbReference>
<evidence type="ECO:0000313" key="13">
    <source>
        <dbReference type="EMBL" id="KAG9452685.1"/>
    </source>
</evidence>
<keyword evidence="3 10" id="KW-0812">Transmembrane</keyword>
<dbReference type="PANTHER" id="PTHR34590">
    <property type="entry name" value="OS03G0124300 PROTEIN-RELATED"/>
    <property type="match status" value="1"/>
</dbReference>
<dbReference type="Proteomes" id="UP000825729">
    <property type="component" value="Unassembled WGS sequence"/>
</dbReference>
<feature type="signal peptide" evidence="11">
    <location>
        <begin position="1"/>
        <end position="29"/>
    </location>
</feature>
<organism evidence="13 14">
    <name type="scientific">Aristolochia fimbriata</name>
    <name type="common">White veined hardy Dutchman's pipe vine</name>
    <dbReference type="NCBI Taxonomy" id="158543"/>
    <lineage>
        <taxon>Eukaryota</taxon>
        <taxon>Viridiplantae</taxon>
        <taxon>Streptophyta</taxon>
        <taxon>Embryophyta</taxon>
        <taxon>Tracheophyta</taxon>
        <taxon>Spermatophyta</taxon>
        <taxon>Magnoliopsida</taxon>
        <taxon>Magnoliidae</taxon>
        <taxon>Piperales</taxon>
        <taxon>Aristolochiaceae</taxon>
        <taxon>Aristolochia</taxon>
    </lineage>
</organism>
<keyword evidence="5" id="KW-0547">Nucleotide-binding</keyword>
<dbReference type="Pfam" id="PF12819">
    <property type="entry name" value="Malectin_like"/>
    <property type="match status" value="1"/>
</dbReference>
<feature type="transmembrane region" description="Helical" evidence="10">
    <location>
        <begin position="423"/>
        <end position="446"/>
    </location>
</feature>
<dbReference type="GO" id="GO:0016020">
    <property type="term" value="C:membrane"/>
    <property type="evidence" value="ECO:0007669"/>
    <property type="project" value="UniProtKB-SubCell"/>
</dbReference>
<keyword evidence="9" id="KW-0325">Glycoprotein</keyword>
<gene>
    <name evidence="13" type="ORF">H6P81_005589</name>
</gene>
<evidence type="ECO:0000256" key="4">
    <source>
        <dbReference type="ARBA" id="ARBA00022729"/>
    </source>
</evidence>
<dbReference type="FunFam" id="2.60.120.430:FF:000001">
    <property type="entry name" value="Receptor-like protein kinase FERONIA"/>
    <property type="match status" value="1"/>
</dbReference>
<keyword evidence="6" id="KW-0067">ATP-binding</keyword>
<evidence type="ECO:0000256" key="7">
    <source>
        <dbReference type="ARBA" id="ARBA00022989"/>
    </source>
</evidence>
<evidence type="ECO:0000256" key="8">
    <source>
        <dbReference type="ARBA" id="ARBA00023136"/>
    </source>
</evidence>
<dbReference type="InterPro" id="IPR045272">
    <property type="entry name" value="ANXUR1/2-like"/>
</dbReference>
<evidence type="ECO:0000256" key="5">
    <source>
        <dbReference type="ARBA" id="ARBA00022741"/>
    </source>
</evidence>
<reference evidence="13 14" key="1">
    <citation type="submission" date="2021-07" db="EMBL/GenBank/DDBJ databases">
        <title>The Aristolochia fimbriata genome: insights into angiosperm evolution, floral development and chemical biosynthesis.</title>
        <authorList>
            <person name="Jiao Y."/>
        </authorList>
    </citation>
    <scope>NUCLEOTIDE SEQUENCE [LARGE SCALE GENOMIC DNA]</scope>
    <source>
        <strain evidence="13">IBCAS-2021</strain>
        <tissue evidence="13">Leaf</tissue>
    </source>
</reference>
<evidence type="ECO:0000256" key="3">
    <source>
        <dbReference type="ARBA" id="ARBA00022692"/>
    </source>
</evidence>
<keyword evidence="4 11" id="KW-0732">Signal</keyword>
<name>A0AAV7EUW0_ARIFI</name>
<evidence type="ECO:0000256" key="10">
    <source>
        <dbReference type="SAM" id="Phobius"/>
    </source>
</evidence>
<proteinExistence type="predicted"/>
<comment type="subcellular location">
    <subcellularLocation>
        <location evidence="1">Membrane</location>
        <topology evidence="1">Single-pass type I membrane protein</topology>
    </subcellularLocation>
</comment>
<protein>
    <recommendedName>
        <fullName evidence="12">Malectin-like domain-containing protein</fullName>
    </recommendedName>
</protein>
<evidence type="ECO:0000256" key="11">
    <source>
        <dbReference type="SAM" id="SignalP"/>
    </source>
</evidence>
<sequence>MAMLQRRTIRSLCVSIFLQFLLLWGVSSAFLPSDNALINCGTADGATVDNRLFLPDEDEADSFRLSAPSSVSLRDGNQPADSSPLYRTARIFTRRSTYGFSIKNKGTHFLRLHFYPFSSQGYNLSAAVFSVSAQGFLLLKDFTVPRGNRIVKEFLINVQTENFDISFGPSYGKPSLAFVNAIEVFSAPADLLLDVARGLGPNEVEAFDGLSRQGLETVYRLNVGGPKVTPFNDSLWRTWTPDNEYLRLPDSAKAISFSGRIKYQKGGASREVAPDSVYRTARQMNSVNISEGHFNVTWRLPVSLGYKYLVRMHFCDIVSLTANELFFNIYINGYLGYKDFDLSAVDVTNQMLAAPYYMDFVVEPDTSGFIYVTIGPSRLSSSSKINAILNGLEIMKMNNSMHSFDGEFSASSVLRSWPRSSTDFWLCSFLAGFAIMSLMVVGFMMISRRRMEMRESLAWSRLPVESKEDNSRYGPSPLSGKLVYY</sequence>
<evidence type="ECO:0000259" key="12">
    <source>
        <dbReference type="Pfam" id="PF12819"/>
    </source>
</evidence>
<keyword evidence="8 10" id="KW-0472">Membrane</keyword>
<evidence type="ECO:0000256" key="1">
    <source>
        <dbReference type="ARBA" id="ARBA00004479"/>
    </source>
</evidence>
<dbReference type="InterPro" id="IPR024788">
    <property type="entry name" value="Malectin-like_Carb-bd_dom"/>
</dbReference>
<dbReference type="Gene3D" id="2.60.120.430">
    <property type="entry name" value="Galactose-binding lectin"/>
    <property type="match status" value="2"/>
</dbReference>
<accession>A0AAV7EUW0</accession>
<evidence type="ECO:0000256" key="6">
    <source>
        <dbReference type="ARBA" id="ARBA00022840"/>
    </source>
</evidence>